<dbReference type="AlphaFoldDB" id="A0A9D1K7V5"/>
<keyword evidence="2 4" id="KW-0808">Transferase</keyword>
<dbReference type="InterPro" id="IPR011611">
    <property type="entry name" value="PfkB_dom"/>
</dbReference>
<accession>A0A9D1K7V5</accession>
<dbReference type="PANTHER" id="PTHR10584:SF166">
    <property type="entry name" value="RIBOKINASE"/>
    <property type="match status" value="1"/>
</dbReference>
<name>A0A9D1K7V5_9FIRM</name>
<evidence type="ECO:0000256" key="3">
    <source>
        <dbReference type="ARBA" id="ARBA00022777"/>
    </source>
</evidence>
<sequence>MADSNVKVVVLYTHNVSRAIRVHELPRPGETVRSIGYSEGIDGAKGTDVAVALGRLGIPTALVAHVRRGDWLAQGHEILSAAGVDDSSISDYFDPSYSRGAMFIDDHGNNMIVLSSGKQQFPRELMETALDKFPGAEYCVTGHELGEEGVRDAVLAAHSRGLKVLLNPSPVPDSIPDFWNKVDIIILNEHELMRLLADDGALDSDEKAGDSLIRFTELSGCRAVVLTLGEKGYMLYDGSSIAFGCGTHVENVIDTSGAGDGFLAAMTAALVKGMSLADACGWANRYSSIGIQREGTITCYPLLDEAEAVAGPLGGR</sequence>
<dbReference type="PRINTS" id="PR00990">
    <property type="entry name" value="RIBOKINASE"/>
</dbReference>
<dbReference type="PROSITE" id="PS00584">
    <property type="entry name" value="PFKB_KINASES_2"/>
    <property type="match status" value="1"/>
</dbReference>
<evidence type="ECO:0000256" key="1">
    <source>
        <dbReference type="ARBA" id="ARBA00010688"/>
    </source>
</evidence>
<feature type="domain" description="Carbohydrate kinase PfkB" evidence="5">
    <location>
        <begin position="46"/>
        <end position="301"/>
    </location>
</feature>
<proteinExistence type="inferred from homology"/>
<keyword evidence="3 4" id="KW-0418">Kinase</keyword>
<dbReference type="Gene3D" id="3.40.1190.20">
    <property type="match status" value="1"/>
</dbReference>
<reference evidence="6" key="1">
    <citation type="submission" date="2020-10" db="EMBL/GenBank/DDBJ databases">
        <authorList>
            <person name="Gilroy R."/>
        </authorList>
    </citation>
    <scope>NUCLEOTIDE SEQUENCE</scope>
    <source>
        <strain evidence="6">ChiHecec3B27-6122</strain>
    </source>
</reference>
<dbReference type="SUPFAM" id="SSF53613">
    <property type="entry name" value="Ribokinase-like"/>
    <property type="match status" value="1"/>
</dbReference>
<dbReference type="Pfam" id="PF00294">
    <property type="entry name" value="PfkB"/>
    <property type="match status" value="1"/>
</dbReference>
<dbReference type="GO" id="GO:0006796">
    <property type="term" value="P:phosphate-containing compound metabolic process"/>
    <property type="evidence" value="ECO:0007669"/>
    <property type="project" value="UniProtKB-ARBA"/>
</dbReference>
<organism evidence="6 7">
    <name type="scientific">Candidatus Scatomorpha pullistercoris</name>
    <dbReference type="NCBI Taxonomy" id="2840929"/>
    <lineage>
        <taxon>Bacteria</taxon>
        <taxon>Bacillati</taxon>
        <taxon>Bacillota</taxon>
        <taxon>Clostridia</taxon>
        <taxon>Eubacteriales</taxon>
        <taxon>Candidatus Scatomorpha</taxon>
    </lineage>
</organism>
<gene>
    <name evidence="6" type="ORF">IAD42_00020</name>
</gene>
<evidence type="ECO:0000256" key="2">
    <source>
        <dbReference type="ARBA" id="ARBA00022679"/>
    </source>
</evidence>
<dbReference type="InterPro" id="IPR002173">
    <property type="entry name" value="Carboh/pur_kinase_PfkB_CS"/>
</dbReference>
<dbReference type="GO" id="GO:0016301">
    <property type="term" value="F:kinase activity"/>
    <property type="evidence" value="ECO:0007669"/>
    <property type="project" value="UniProtKB-KW"/>
</dbReference>
<dbReference type="InterPro" id="IPR029056">
    <property type="entry name" value="Ribokinase-like"/>
</dbReference>
<evidence type="ECO:0000256" key="4">
    <source>
        <dbReference type="RuleBase" id="RU003704"/>
    </source>
</evidence>
<evidence type="ECO:0000313" key="6">
    <source>
        <dbReference type="EMBL" id="HIS96341.1"/>
    </source>
</evidence>
<protein>
    <submittedName>
        <fullName evidence="6">Bifunctional hydroxymethylpyrimidine kinase/phosphomethylpyrimidine kinase</fullName>
    </submittedName>
</protein>
<comment type="similarity">
    <text evidence="1 4">Belongs to the carbohydrate kinase PfkB family.</text>
</comment>
<evidence type="ECO:0000259" key="5">
    <source>
        <dbReference type="Pfam" id="PF00294"/>
    </source>
</evidence>
<dbReference type="EMBL" id="DVJS01000001">
    <property type="protein sequence ID" value="HIS96341.1"/>
    <property type="molecule type" value="Genomic_DNA"/>
</dbReference>
<dbReference type="InterPro" id="IPR002139">
    <property type="entry name" value="Ribo/fructo_kinase"/>
</dbReference>
<dbReference type="PANTHER" id="PTHR10584">
    <property type="entry name" value="SUGAR KINASE"/>
    <property type="match status" value="1"/>
</dbReference>
<comment type="caution">
    <text evidence="6">The sequence shown here is derived from an EMBL/GenBank/DDBJ whole genome shotgun (WGS) entry which is preliminary data.</text>
</comment>
<reference evidence="6" key="2">
    <citation type="journal article" date="2021" name="PeerJ">
        <title>Extensive microbial diversity within the chicken gut microbiome revealed by metagenomics and culture.</title>
        <authorList>
            <person name="Gilroy R."/>
            <person name="Ravi A."/>
            <person name="Getino M."/>
            <person name="Pursley I."/>
            <person name="Horton D.L."/>
            <person name="Alikhan N.F."/>
            <person name="Baker D."/>
            <person name="Gharbi K."/>
            <person name="Hall N."/>
            <person name="Watson M."/>
            <person name="Adriaenssens E.M."/>
            <person name="Foster-Nyarko E."/>
            <person name="Jarju S."/>
            <person name="Secka A."/>
            <person name="Antonio M."/>
            <person name="Oren A."/>
            <person name="Chaudhuri R.R."/>
            <person name="La Ragione R."/>
            <person name="Hildebrand F."/>
            <person name="Pallen M.J."/>
        </authorList>
    </citation>
    <scope>NUCLEOTIDE SEQUENCE</scope>
    <source>
        <strain evidence="6">ChiHecec3B27-6122</strain>
    </source>
</reference>
<evidence type="ECO:0000313" key="7">
    <source>
        <dbReference type="Proteomes" id="UP000886876"/>
    </source>
</evidence>
<dbReference type="Proteomes" id="UP000886876">
    <property type="component" value="Unassembled WGS sequence"/>
</dbReference>